<keyword evidence="2" id="KW-1185">Reference proteome</keyword>
<name>D3Q5Y3_STANL</name>
<dbReference type="KEGG" id="sna:Snas_0568"/>
<proteinExistence type="predicted"/>
<accession>D3Q5Y3</accession>
<evidence type="ECO:0000313" key="1">
    <source>
        <dbReference type="EMBL" id="ADD40282.1"/>
    </source>
</evidence>
<dbReference type="EMBL" id="CP001778">
    <property type="protein sequence ID" value="ADD40282.1"/>
    <property type="molecule type" value="Genomic_DNA"/>
</dbReference>
<evidence type="ECO:0008006" key="3">
    <source>
        <dbReference type="Google" id="ProtNLM"/>
    </source>
</evidence>
<evidence type="ECO:0000313" key="2">
    <source>
        <dbReference type="Proteomes" id="UP000000844"/>
    </source>
</evidence>
<dbReference type="Pfam" id="PF14196">
    <property type="entry name" value="ATC_hydrolase"/>
    <property type="match status" value="1"/>
</dbReference>
<gene>
    <name evidence="1" type="ordered locus">Snas_0568</name>
</gene>
<dbReference type="eggNOG" id="ENOG50312A5">
    <property type="taxonomic scope" value="Bacteria"/>
</dbReference>
<organism evidence="1 2">
    <name type="scientific">Stackebrandtia nassauensis (strain DSM 44728 / CIP 108903 / NRRL B-16338 / NBRC 102104 / LLR-40K-21)</name>
    <dbReference type="NCBI Taxonomy" id="446470"/>
    <lineage>
        <taxon>Bacteria</taxon>
        <taxon>Bacillati</taxon>
        <taxon>Actinomycetota</taxon>
        <taxon>Actinomycetes</taxon>
        <taxon>Glycomycetales</taxon>
        <taxon>Glycomycetaceae</taxon>
        <taxon>Stackebrandtia</taxon>
    </lineage>
</organism>
<dbReference type="Proteomes" id="UP000000844">
    <property type="component" value="Chromosome"/>
</dbReference>
<dbReference type="OrthoDB" id="1094540at2"/>
<dbReference type="AlphaFoldDB" id="D3Q5Y3"/>
<dbReference type="RefSeq" id="WP_013015853.1">
    <property type="nucleotide sequence ID" value="NC_013947.1"/>
</dbReference>
<dbReference type="InterPro" id="IPR026002">
    <property type="entry name" value="ATC_hydrolase-like"/>
</dbReference>
<sequence length="208" mass="23558">MPSQQSRELVELFYRRLTDDLGDRSGLVDRIRELQARLVAETGELPDPPAHDNVLYTAAVLAAYRVLRQHEAAHPDGRGLIAWLTAAFTEPLAEQVREGTEAMLDGSPDPFAVMTELAKRVEGEQYGAQFAFEHSQDDERGFHTDVHRCGYHDFFVKHDAAELTPVLCAFDANWYEAIDPERHGFRFTRSTTIGLGGRICPFHFDRQD</sequence>
<protein>
    <recommendedName>
        <fullName evidence="3">L-2-amino-thiazoline-4-carboxylic acid hydrolase</fullName>
    </recommendedName>
</protein>
<reference evidence="1 2" key="1">
    <citation type="journal article" date="2009" name="Stand. Genomic Sci.">
        <title>Complete genome sequence of Stackebrandtia nassauensis type strain (LLR-40K-21).</title>
        <authorList>
            <person name="Munk C."/>
            <person name="Lapidus A."/>
            <person name="Copeland A."/>
            <person name="Jando M."/>
            <person name="Mayilraj S."/>
            <person name="Glavina Del Rio T."/>
            <person name="Nolan M."/>
            <person name="Chen F."/>
            <person name="Lucas S."/>
            <person name="Tice H."/>
            <person name="Cheng J.F."/>
            <person name="Han C."/>
            <person name="Detter J.C."/>
            <person name="Bruce D."/>
            <person name="Goodwin L."/>
            <person name="Chain P."/>
            <person name="Pitluck S."/>
            <person name="Goker M."/>
            <person name="Ovchinikova G."/>
            <person name="Pati A."/>
            <person name="Ivanova N."/>
            <person name="Mavromatis K."/>
            <person name="Chen A."/>
            <person name="Palaniappan K."/>
            <person name="Land M."/>
            <person name="Hauser L."/>
            <person name="Chang Y.J."/>
            <person name="Jeffries C.D."/>
            <person name="Bristow J."/>
            <person name="Eisen J.A."/>
            <person name="Markowitz V."/>
            <person name="Hugenholtz P."/>
            <person name="Kyrpides N.C."/>
            <person name="Klenk H.P."/>
        </authorList>
    </citation>
    <scope>NUCLEOTIDE SEQUENCE [LARGE SCALE GENOMIC DNA]</scope>
    <source>
        <strain evidence="2">DSM 44728 / CIP 108903 / NRRL B-16338 / NBRC 102104 / LLR-40K-21</strain>
    </source>
</reference>
<dbReference type="HOGENOM" id="CLU_108525_0_0_11"/>